<dbReference type="SFLD" id="SFLDF00027">
    <property type="entry name" value="p-type_atpase"/>
    <property type="match status" value="1"/>
</dbReference>
<keyword evidence="8 10" id="KW-1133">Transmembrane helix</keyword>
<dbReference type="Gene3D" id="3.40.50.1000">
    <property type="entry name" value="HAD superfamily/HAD-like"/>
    <property type="match status" value="1"/>
</dbReference>
<dbReference type="Proteomes" id="UP000195557">
    <property type="component" value="Unassembled WGS sequence"/>
</dbReference>
<dbReference type="SUPFAM" id="SSF55008">
    <property type="entry name" value="HMA, heavy metal-associated domain"/>
    <property type="match status" value="1"/>
</dbReference>
<evidence type="ECO:0000256" key="4">
    <source>
        <dbReference type="ARBA" id="ARBA00022723"/>
    </source>
</evidence>
<dbReference type="CDD" id="cd00371">
    <property type="entry name" value="HMA"/>
    <property type="match status" value="1"/>
</dbReference>
<dbReference type="InterPro" id="IPR036412">
    <property type="entry name" value="HAD-like_sf"/>
</dbReference>
<dbReference type="GO" id="GO:0005507">
    <property type="term" value="F:copper ion binding"/>
    <property type="evidence" value="ECO:0007669"/>
    <property type="project" value="TreeGrafter"/>
</dbReference>
<dbReference type="Gene3D" id="2.70.150.10">
    <property type="entry name" value="Calcium-transporting ATPase, cytoplasmic transduction domain A"/>
    <property type="match status" value="1"/>
</dbReference>
<dbReference type="Gene3D" id="3.30.70.100">
    <property type="match status" value="1"/>
</dbReference>
<proteinExistence type="inferred from homology"/>
<dbReference type="PROSITE" id="PS01047">
    <property type="entry name" value="HMA_1"/>
    <property type="match status" value="1"/>
</dbReference>
<dbReference type="Gene3D" id="3.40.1110.10">
    <property type="entry name" value="Calcium-transporting ATPase, cytoplasmic domain N"/>
    <property type="match status" value="1"/>
</dbReference>
<feature type="transmembrane region" description="Helical" evidence="10">
    <location>
        <begin position="413"/>
        <end position="436"/>
    </location>
</feature>
<dbReference type="InterPro" id="IPR027256">
    <property type="entry name" value="P-typ_ATPase_IB"/>
</dbReference>
<feature type="domain" description="HMA" evidence="13">
    <location>
        <begin position="69"/>
        <end position="140"/>
    </location>
</feature>
<dbReference type="PRINTS" id="PR00120">
    <property type="entry name" value="HATPASE"/>
</dbReference>
<feature type="region of interest" description="Disordered" evidence="11">
    <location>
        <begin position="1258"/>
        <end position="1359"/>
    </location>
</feature>
<keyword evidence="3 10" id="KW-0812">Transmembrane</keyword>
<dbReference type="PANTHER" id="PTHR43520">
    <property type="entry name" value="ATP7, ISOFORM B"/>
    <property type="match status" value="1"/>
</dbReference>
<dbReference type="SUPFAM" id="SSF56784">
    <property type="entry name" value="HAD-like"/>
    <property type="match status" value="1"/>
</dbReference>
<feature type="compositionally biased region" description="Basic residues" evidence="11">
    <location>
        <begin position="1340"/>
        <end position="1351"/>
    </location>
</feature>
<dbReference type="PRINTS" id="PR00119">
    <property type="entry name" value="CATATPASE"/>
</dbReference>
<sequence>MSSSARRVACVARACARRIQPSTARNSYWLRGHARRRHPRVLHARAHAVITSSETATDAPSSSSRSPSKSVLFAIEGMRCGGCSAAVQKTLDGRPDVEQAAVNLVTETAAVRFVATNDDELSDIVASVTAEVGKKGFTMTRRDVGRAAEAAARDAALRKDEEMERTKWDLYKAWGLTVACLGTHMTHHLHALGLHEYAHTEVLNTLAQPWIGAALAAGALLGPGRNILSEGAKALANGAPNMNSLVGVGSLAAFGLSIAGAVNPQLNEYGQWTNDFFEEPVLLMAACERGFAIIELRMSGENEDPADHGVQITVDRAAVKPGDLVRVNPGEIIPVDGVVVAGNAGVDEATLTGEPVLVYKTRGSKVSAGTGVFEGPLTVEATSAGDASIVAGITKTIEEAQGRAAPVQRLADAIAGPFVFGVMGISVATFGFWTLAGDALFPGALMEAGSFGSAPWMGPLKLATDVLVVACPCALGLATPTAVLVATSLGARNGVLLRGGDVLETIAGVDAVVLDKTGTITRGQPKLRSVYAVDDVKEWDVLSIAAAVEATTTHPLAKAVTRAADLRFESENLSPIPRATSSETEAGLGASATVNGERVFVGAPAWVDEKVAGVGASSDAFTSARADSETCSLVAVGVEGRGVVGMLTVVDEIRGEAAETIQRLKASGISVHILSGDRQSVVNAVARELSLGEDSMTLGGMLPADKASEISKLRAKGLKVAMVGDGINDAPALVTADVGIAMSRGMEATGNAAGVILLDDNLSQVADAAQLGKNALGKIRQNLAWALAYNAVGIPLAAGALLPHYGFTLNPSAAGAMMAVSSVAVVTNSLSLRGPDAWKSFTDASNPTSFPRDLNRRQPKHHTSRTPPPRARSHARTRDTPRLKCVRLPRRRPRMTPRFPDDEKSRDFWTSLRASDARLTRKWETFTASGRDVGRRGELTRAFARQNGLGGDGRRALWVQWSGARTKRARDGDGGYGGRLERSNEVENGGDVRECFEQIDLDLPRTFPEHERFREPNGDALAPLRRILRAFAMDKGASGYVQGMNYLAGFFLMVYGVDAAGEEDAYWTLRCVVEDLFPGYFEPGLKALRADLDELDRRYSIVSPEAHAKLESMGLPVKYFTARWLMCGLIGCAATPTVLRVWDLVFVDSDKQPRETLMRCSLAMLALQAPFMCAAEDMNSCVACIREAGWMVDNIDAYLHRVSALREQTFPITSRNRTAATPSRKRRYEPPPTPARAAMTPVGNTIYASLVSFFSPTPSKQSVPAPASTRTTGMAPKRLWSFEDKPLRKTPPTSGFRRIDDENGAETDEIEMSTPKRKRVKESSNAYATSPLFAKSPLGVKKKRTPMKSPRKSPLSVRL</sequence>
<dbReference type="NCBIfam" id="TIGR01494">
    <property type="entry name" value="ATPase_P-type"/>
    <property type="match status" value="1"/>
</dbReference>
<dbReference type="InterPro" id="IPR036163">
    <property type="entry name" value="HMA_dom_sf"/>
</dbReference>
<keyword evidence="4 10" id="KW-0479">Metal-binding</keyword>
<dbReference type="EMBL" id="KZ155778">
    <property type="protein sequence ID" value="OUS47285.1"/>
    <property type="molecule type" value="Genomic_DNA"/>
</dbReference>
<comment type="subcellular location">
    <subcellularLocation>
        <location evidence="1">Membrane</location>
        <topology evidence="1">Multi-pass membrane protein</topology>
    </subcellularLocation>
</comment>
<dbReference type="InterPro" id="IPR006121">
    <property type="entry name" value="HMA_dom"/>
</dbReference>
<dbReference type="GO" id="GO:0043682">
    <property type="term" value="F:P-type divalent copper transporter activity"/>
    <property type="evidence" value="ECO:0007669"/>
    <property type="project" value="TreeGrafter"/>
</dbReference>
<dbReference type="Pfam" id="PF00403">
    <property type="entry name" value="HMA"/>
    <property type="match status" value="1"/>
</dbReference>
<organism evidence="14">
    <name type="scientific">Ostreococcus tauri</name>
    <name type="common">Marine green alga</name>
    <dbReference type="NCBI Taxonomy" id="70448"/>
    <lineage>
        <taxon>Eukaryota</taxon>
        <taxon>Viridiplantae</taxon>
        <taxon>Chlorophyta</taxon>
        <taxon>Mamiellophyceae</taxon>
        <taxon>Mamiellales</taxon>
        <taxon>Bathycoccaceae</taxon>
        <taxon>Ostreococcus</taxon>
    </lineage>
</organism>
<dbReference type="GO" id="GO:0016887">
    <property type="term" value="F:ATP hydrolysis activity"/>
    <property type="evidence" value="ECO:0007669"/>
    <property type="project" value="InterPro"/>
</dbReference>
<dbReference type="InterPro" id="IPR023298">
    <property type="entry name" value="ATPase_P-typ_TM_dom_sf"/>
</dbReference>
<feature type="transmembrane region" description="Helical" evidence="10">
    <location>
        <begin position="783"/>
        <end position="807"/>
    </location>
</feature>
<feature type="compositionally biased region" description="Polar residues" evidence="11">
    <location>
        <begin position="1258"/>
        <end position="1272"/>
    </location>
</feature>
<evidence type="ECO:0000256" key="5">
    <source>
        <dbReference type="ARBA" id="ARBA00022741"/>
    </source>
</evidence>
<keyword evidence="6 10" id="KW-0067">ATP-binding</keyword>
<evidence type="ECO:0000256" key="3">
    <source>
        <dbReference type="ARBA" id="ARBA00022692"/>
    </source>
</evidence>
<dbReference type="Gene3D" id="1.10.472.80">
    <property type="entry name" value="Ypt/Rab-GAP domain of gyp1p, domain 3"/>
    <property type="match status" value="1"/>
</dbReference>
<dbReference type="Pfam" id="PF00702">
    <property type="entry name" value="Hydrolase"/>
    <property type="match status" value="1"/>
</dbReference>
<dbReference type="GO" id="GO:0055070">
    <property type="term" value="P:copper ion homeostasis"/>
    <property type="evidence" value="ECO:0007669"/>
    <property type="project" value="TreeGrafter"/>
</dbReference>
<dbReference type="eggNOG" id="KOG0207">
    <property type="taxonomic scope" value="Eukaryota"/>
</dbReference>
<dbReference type="Pfam" id="PF00566">
    <property type="entry name" value="RabGAP-TBC"/>
    <property type="match status" value="1"/>
</dbReference>
<protein>
    <submittedName>
        <fullName evidence="14">Metal-transporting ATPase-like protein</fullName>
    </submittedName>
</protein>
<dbReference type="InterPro" id="IPR023214">
    <property type="entry name" value="HAD_sf"/>
</dbReference>
<dbReference type="PANTHER" id="PTHR43520:SF19">
    <property type="entry name" value="COPPER-TRANSPORTING ATPASE PAA2, CHLOROPLASTIC"/>
    <property type="match status" value="1"/>
</dbReference>
<evidence type="ECO:0000256" key="8">
    <source>
        <dbReference type="ARBA" id="ARBA00022989"/>
    </source>
</evidence>
<evidence type="ECO:0000259" key="12">
    <source>
        <dbReference type="PROSITE" id="PS50086"/>
    </source>
</evidence>
<evidence type="ECO:0000259" key="13">
    <source>
        <dbReference type="PROSITE" id="PS50846"/>
    </source>
</evidence>
<evidence type="ECO:0000256" key="10">
    <source>
        <dbReference type="RuleBase" id="RU362081"/>
    </source>
</evidence>
<evidence type="ECO:0000313" key="14">
    <source>
        <dbReference type="EMBL" id="OUS47285.1"/>
    </source>
</evidence>
<feature type="region of interest" description="Disordered" evidence="11">
    <location>
        <begin position="837"/>
        <end position="881"/>
    </location>
</feature>
<keyword evidence="5 10" id="KW-0547">Nucleotide-binding</keyword>
<reference evidence="14" key="1">
    <citation type="submission" date="2017-04" db="EMBL/GenBank/DDBJ databases">
        <title>Population genomics of picophytoplankton unveils novel chromosome hypervariability.</title>
        <authorList>
            <consortium name="DOE Joint Genome Institute"/>
            <person name="Blanc-Mathieu R."/>
            <person name="Krasovec M."/>
            <person name="Hebrard M."/>
            <person name="Yau S."/>
            <person name="Desgranges E."/>
            <person name="Martin J."/>
            <person name="Schackwitz W."/>
            <person name="Kuo A."/>
            <person name="Salin G."/>
            <person name="Donnadieu C."/>
            <person name="Desdevises Y."/>
            <person name="Sanchez-Ferandin S."/>
            <person name="Moreau H."/>
            <person name="Rivals E."/>
            <person name="Grigoriev I.V."/>
            <person name="Grimsley N."/>
            <person name="Eyre-Walker A."/>
            <person name="Piganeau G."/>
        </authorList>
    </citation>
    <scope>NUCLEOTIDE SEQUENCE [LARGE SCALE GENOMIC DNA]</scope>
    <source>
        <strain evidence="14">RCC 1115</strain>
    </source>
</reference>
<evidence type="ECO:0000256" key="6">
    <source>
        <dbReference type="ARBA" id="ARBA00022840"/>
    </source>
</evidence>
<feature type="transmembrane region" description="Helical" evidence="10">
    <location>
        <begin position="466"/>
        <end position="489"/>
    </location>
</feature>
<dbReference type="InterPro" id="IPR017969">
    <property type="entry name" value="Heavy-metal-associated_CS"/>
</dbReference>
<dbReference type="InterPro" id="IPR001757">
    <property type="entry name" value="P_typ_ATPase"/>
</dbReference>
<dbReference type="PROSITE" id="PS50086">
    <property type="entry name" value="TBC_RABGAP"/>
    <property type="match status" value="1"/>
</dbReference>
<dbReference type="Pfam" id="PF00122">
    <property type="entry name" value="E1-E2_ATPase"/>
    <property type="match status" value="1"/>
</dbReference>
<dbReference type="SUPFAM" id="SSF81665">
    <property type="entry name" value="Calcium ATPase, transmembrane domain M"/>
    <property type="match status" value="1"/>
</dbReference>
<dbReference type="SFLD" id="SFLDS00003">
    <property type="entry name" value="Haloacid_Dehalogenase"/>
    <property type="match status" value="1"/>
</dbReference>
<keyword evidence="9 10" id="KW-0472">Membrane</keyword>
<dbReference type="InterPro" id="IPR000195">
    <property type="entry name" value="Rab-GAP-TBC_dom"/>
</dbReference>
<dbReference type="Gene3D" id="1.10.8.270">
    <property type="entry name" value="putative rabgap domain of human tbc1 domain family member 14 like domains"/>
    <property type="match status" value="1"/>
</dbReference>
<evidence type="ECO:0000256" key="11">
    <source>
        <dbReference type="SAM" id="MobiDB-lite"/>
    </source>
</evidence>
<dbReference type="InterPro" id="IPR059000">
    <property type="entry name" value="ATPase_P-type_domA"/>
</dbReference>
<gene>
    <name evidence="14" type="ORF">BE221DRAFT_166278</name>
</gene>
<feature type="domain" description="Rab-GAP TBC" evidence="12">
    <location>
        <begin position="948"/>
        <end position="1149"/>
    </location>
</feature>
<dbReference type="InterPro" id="IPR018303">
    <property type="entry name" value="ATPase_P-typ_P_site"/>
</dbReference>
<keyword evidence="7" id="KW-1278">Translocase</keyword>
<evidence type="ECO:0000256" key="2">
    <source>
        <dbReference type="ARBA" id="ARBA00006024"/>
    </source>
</evidence>
<dbReference type="SFLD" id="SFLDG00002">
    <property type="entry name" value="C1.7:_P-type_atpase_like"/>
    <property type="match status" value="1"/>
</dbReference>
<comment type="similarity">
    <text evidence="2 10">Belongs to the cation transport ATPase (P-type) (TC 3.A.3) family. Type IB subfamily.</text>
</comment>
<accession>A0A1Y5IJZ7</accession>
<dbReference type="PROSITE" id="PS00154">
    <property type="entry name" value="ATPASE_E1_E2"/>
    <property type="match status" value="1"/>
</dbReference>
<dbReference type="InterPro" id="IPR044492">
    <property type="entry name" value="P_typ_ATPase_HD_dom"/>
</dbReference>
<name>A0A1Y5IJZ7_OSTTA</name>
<dbReference type="SUPFAM" id="SSF47923">
    <property type="entry name" value="Ypt/Rab-GAP domain of gyp1p"/>
    <property type="match status" value="2"/>
</dbReference>
<dbReference type="GO" id="GO:0005524">
    <property type="term" value="F:ATP binding"/>
    <property type="evidence" value="ECO:0007669"/>
    <property type="project" value="UniProtKB-UniRule"/>
</dbReference>
<evidence type="ECO:0000256" key="7">
    <source>
        <dbReference type="ARBA" id="ARBA00022967"/>
    </source>
</evidence>
<dbReference type="NCBIfam" id="TIGR01525">
    <property type="entry name" value="ATPase-IB_hvy"/>
    <property type="match status" value="1"/>
</dbReference>
<feature type="region of interest" description="Disordered" evidence="11">
    <location>
        <begin position="1215"/>
        <end position="1239"/>
    </location>
</feature>
<dbReference type="GO" id="GO:0016020">
    <property type="term" value="C:membrane"/>
    <property type="evidence" value="ECO:0007669"/>
    <property type="project" value="UniProtKB-SubCell"/>
</dbReference>
<dbReference type="SUPFAM" id="SSF81653">
    <property type="entry name" value="Calcium ATPase, transduction domain A"/>
    <property type="match status" value="1"/>
</dbReference>
<evidence type="ECO:0000256" key="9">
    <source>
        <dbReference type="ARBA" id="ARBA00023136"/>
    </source>
</evidence>
<dbReference type="InterPro" id="IPR008250">
    <property type="entry name" value="ATPase_P-typ_transduc_dom_A_sf"/>
</dbReference>
<comment type="caution">
    <text evidence="10">Lacks conserved residue(s) required for the propagation of feature annotation.</text>
</comment>
<dbReference type="InterPro" id="IPR023299">
    <property type="entry name" value="ATPase_P-typ_cyto_dom_N"/>
</dbReference>
<dbReference type="PROSITE" id="PS50846">
    <property type="entry name" value="HMA_2"/>
    <property type="match status" value="1"/>
</dbReference>
<dbReference type="SMART" id="SM00164">
    <property type="entry name" value="TBC"/>
    <property type="match status" value="1"/>
</dbReference>
<dbReference type="InterPro" id="IPR035969">
    <property type="entry name" value="Rab-GAP_TBC_sf"/>
</dbReference>
<feature type="compositionally biased region" description="Acidic residues" evidence="11">
    <location>
        <begin position="1302"/>
        <end position="1311"/>
    </location>
</feature>
<evidence type="ECO:0000256" key="1">
    <source>
        <dbReference type="ARBA" id="ARBA00004141"/>
    </source>
</evidence>